<keyword evidence="3" id="KW-1185">Reference proteome</keyword>
<dbReference type="Proteomes" id="UP000275078">
    <property type="component" value="Unassembled WGS sequence"/>
</dbReference>
<proteinExistence type="predicted"/>
<reference evidence="2 3" key="1">
    <citation type="journal article" date="2018" name="Nat. Ecol. Evol.">
        <title>Pezizomycetes genomes reveal the molecular basis of ectomycorrhizal truffle lifestyle.</title>
        <authorList>
            <person name="Murat C."/>
            <person name="Payen T."/>
            <person name="Noel B."/>
            <person name="Kuo A."/>
            <person name="Morin E."/>
            <person name="Chen J."/>
            <person name="Kohler A."/>
            <person name="Krizsan K."/>
            <person name="Balestrini R."/>
            <person name="Da Silva C."/>
            <person name="Montanini B."/>
            <person name="Hainaut M."/>
            <person name="Levati E."/>
            <person name="Barry K.W."/>
            <person name="Belfiori B."/>
            <person name="Cichocki N."/>
            <person name="Clum A."/>
            <person name="Dockter R.B."/>
            <person name="Fauchery L."/>
            <person name="Guy J."/>
            <person name="Iotti M."/>
            <person name="Le Tacon F."/>
            <person name="Lindquist E.A."/>
            <person name="Lipzen A."/>
            <person name="Malagnac F."/>
            <person name="Mello A."/>
            <person name="Molinier V."/>
            <person name="Miyauchi S."/>
            <person name="Poulain J."/>
            <person name="Riccioni C."/>
            <person name="Rubini A."/>
            <person name="Sitrit Y."/>
            <person name="Splivallo R."/>
            <person name="Traeger S."/>
            <person name="Wang M."/>
            <person name="Zifcakova L."/>
            <person name="Wipf D."/>
            <person name="Zambonelli A."/>
            <person name="Paolocci F."/>
            <person name="Nowrousian M."/>
            <person name="Ottonello S."/>
            <person name="Baldrian P."/>
            <person name="Spatafora J.W."/>
            <person name="Henrissat B."/>
            <person name="Nagy L.G."/>
            <person name="Aury J.M."/>
            <person name="Wincker P."/>
            <person name="Grigoriev I.V."/>
            <person name="Bonfante P."/>
            <person name="Martin F.M."/>
        </authorList>
    </citation>
    <scope>NUCLEOTIDE SEQUENCE [LARGE SCALE GENOMIC DNA]</scope>
    <source>
        <strain evidence="2 3">RN42</strain>
    </source>
</reference>
<accession>A0A3N4HD27</accession>
<feature type="region of interest" description="Disordered" evidence="1">
    <location>
        <begin position="1"/>
        <end position="40"/>
    </location>
</feature>
<dbReference type="EMBL" id="ML119996">
    <property type="protein sequence ID" value="RPA70978.1"/>
    <property type="molecule type" value="Genomic_DNA"/>
</dbReference>
<dbReference type="AlphaFoldDB" id="A0A3N4HD27"/>
<feature type="compositionally biased region" description="Basic and acidic residues" evidence="1">
    <location>
        <begin position="28"/>
        <end position="40"/>
    </location>
</feature>
<evidence type="ECO:0000256" key="1">
    <source>
        <dbReference type="SAM" id="MobiDB-lite"/>
    </source>
</evidence>
<organism evidence="2 3">
    <name type="scientific">Ascobolus immersus RN42</name>
    <dbReference type="NCBI Taxonomy" id="1160509"/>
    <lineage>
        <taxon>Eukaryota</taxon>
        <taxon>Fungi</taxon>
        <taxon>Dikarya</taxon>
        <taxon>Ascomycota</taxon>
        <taxon>Pezizomycotina</taxon>
        <taxon>Pezizomycetes</taxon>
        <taxon>Pezizales</taxon>
        <taxon>Ascobolaceae</taxon>
        <taxon>Ascobolus</taxon>
    </lineage>
</organism>
<evidence type="ECO:0000313" key="2">
    <source>
        <dbReference type="EMBL" id="RPA70978.1"/>
    </source>
</evidence>
<feature type="compositionally biased region" description="Pro residues" evidence="1">
    <location>
        <begin position="1"/>
        <end position="11"/>
    </location>
</feature>
<name>A0A3N4HD27_ASCIM</name>
<protein>
    <submittedName>
        <fullName evidence="2">Uncharacterized protein</fullName>
    </submittedName>
</protein>
<sequence length="250" mass="28166">MAAPGPTPPPAGKKVSWADLASRPAQPEPEKEKPTKAVTKREETRVVSVFSINRLHPFYKDGTPKGRKFGVQPWSLVQVPTDGLAIFSEQDISFIDGVPTNFHNAIVIRDEWVKKAKKDYYVVHVFLARSYKPKKAGDPATTAEKVEAFKKAGVMHHRLPLPSLEPLPECPAYQPPIQTTYVGREQSWVDVSKEIVIHLSKNGYIREWQPHVALEDDECRRLWSYYMVNSALVLPVPPVIPAFPSSYLTE</sequence>
<gene>
    <name evidence="2" type="ORF">BJ508DRAFT_316029</name>
</gene>
<evidence type="ECO:0000313" key="3">
    <source>
        <dbReference type="Proteomes" id="UP000275078"/>
    </source>
</evidence>